<feature type="region of interest" description="Disordered" evidence="1">
    <location>
        <begin position="278"/>
        <end position="298"/>
    </location>
</feature>
<proteinExistence type="predicted"/>
<dbReference type="EMBL" id="HBIO01024166">
    <property type="protein sequence ID" value="CAE0473719.1"/>
    <property type="molecule type" value="Transcribed_RNA"/>
</dbReference>
<dbReference type="Gene3D" id="3.80.10.10">
    <property type="entry name" value="Ribonuclease Inhibitor"/>
    <property type="match status" value="1"/>
</dbReference>
<name>A0A7S3VDN0_9STRA</name>
<organism evidence="2">
    <name type="scientific">Chaetoceros debilis</name>
    <dbReference type="NCBI Taxonomy" id="122233"/>
    <lineage>
        <taxon>Eukaryota</taxon>
        <taxon>Sar</taxon>
        <taxon>Stramenopiles</taxon>
        <taxon>Ochrophyta</taxon>
        <taxon>Bacillariophyta</taxon>
        <taxon>Coscinodiscophyceae</taxon>
        <taxon>Chaetocerotophycidae</taxon>
        <taxon>Chaetocerotales</taxon>
        <taxon>Chaetocerotaceae</taxon>
        <taxon>Chaetoceros</taxon>
    </lineage>
</organism>
<dbReference type="AlphaFoldDB" id="A0A7S3VDN0"/>
<dbReference type="SUPFAM" id="SSF52058">
    <property type="entry name" value="L domain-like"/>
    <property type="match status" value="1"/>
</dbReference>
<protein>
    <submittedName>
        <fullName evidence="2">Uncharacterized protein</fullName>
    </submittedName>
</protein>
<gene>
    <name evidence="2" type="ORF">CDEB00056_LOCUS18572</name>
</gene>
<feature type="compositionally biased region" description="Acidic residues" evidence="1">
    <location>
        <begin position="279"/>
        <end position="289"/>
    </location>
</feature>
<accession>A0A7S3VDN0</accession>
<reference evidence="2" key="1">
    <citation type="submission" date="2021-01" db="EMBL/GenBank/DDBJ databases">
        <authorList>
            <person name="Corre E."/>
            <person name="Pelletier E."/>
            <person name="Niang G."/>
            <person name="Scheremetjew M."/>
            <person name="Finn R."/>
            <person name="Kale V."/>
            <person name="Holt S."/>
            <person name="Cochrane G."/>
            <person name="Meng A."/>
            <person name="Brown T."/>
            <person name="Cohen L."/>
        </authorList>
    </citation>
    <scope>NUCLEOTIDE SEQUENCE</scope>
    <source>
        <strain evidence="2">MM31A-1</strain>
    </source>
</reference>
<evidence type="ECO:0000313" key="2">
    <source>
        <dbReference type="EMBL" id="CAE0473719.1"/>
    </source>
</evidence>
<dbReference type="InterPro" id="IPR032675">
    <property type="entry name" value="LRR_dom_sf"/>
</dbReference>
<sequence>MIILPIISNHTNSLKLKLHPHQNNQNLVVDPRAITLDHDGYQFECSITDETLTVNRLDTNDNPRTRTCTRSDKGWIDFKLRAYDAETEKVPDFTSTTYTYMGLPDERSPFDTKIGIVHPSVKTIRSGAFKNCKKMSHCIMSDSVVKIEGQAFGGCRLLRVVKLSRCLEYIAHRAFYDCWSIDAMFLPESVSYIGRWAFQNCINMRMFRLPESLDVETLGPILRGCRSMLAGVDYEGYEDYVNVHKSLQYHHDESKLLFEVCQNTAISAQMITKHVEMNGLDDDDDDDDDVPHKSSYDRHNQTPLHILALNPHACAGAIIAGFESNPRDVFTQDDRRLTPLYYLWKNNRDGAIQLVRALCIYRQRFE</sequence>
<dbReference type="Pfam" id="PF13306">
    <property type="entry name" value="LRR_5"/>
    <property type="match status" value="1"/>
</dbReference>
<dbReference type="InterPro" id="IPR026906">
    <property type="entry name" value="LRR_5"/>
</dbReference>
<evidence type="ECO:0000256" key="1">
    <source>
        <dbReference type="SAM" id="MobiDB-lite"/>
    </source>
</evidence>